<dbReference type="GO" id="GO:0016787">
    <property type="term" value="F:hydrolase activity"/>
    <property type="evidence" value="ECO:0007669"/>
    <property type="project" value="UniProtKB-KW"/>
</dbReference>
<dbReference type="Pfam" id="PF13788">
    <property type="entry name" value="DUF4180"/>
    <property type="match status" value="1"/>
</dbReference>
<comment type="caution">
    <text evidence="2">The sequence shown here is derived from an EMBL/GenBank/DDBJ whole genome shotgun (WGS) entry which is preliminary data.</text>
</comment>
<dbReference type="STRING" id="1797110.A3841_17510"/>
<name>A0A1Q5PD90_9BACT</name>
<accession>A0A1Q5PD90</accession>
<keyword evidence="3" id="KW-1185">Reference proteome</keyword>
<evidence type="ECO:0000313" key="3">
    <source>
        <dbReference type="Proteomes" id="UP000186551"/>
    </source>
</evidence>
<evidence type="ECO:0000259" key="1">
    <source>
        <dbReference type="Pfam" id="PF13788"/>
    </source>
</evidence>
<dbReference type="EMBL" id="LVWA01000005">
    <property type="protein sequence ID" value="OKL40141.1"/>
    <property type="molecule type" value="Genomic_DNA"/>
</dbReference>
<dbReference type="InterPro" id="IPR025438">
    <property type="entry name" value="DUF4180"/>
</dbReference>
<feature type="domain" description="DUF4180" evidence="1">
    <location>
        <begin position="12"/>
        <end position="117"/>
    </location>
</feature>
<dbReference type="AlphaFoldDB" id="A0A1Q5PD90"/>
<gene>
    <name evidence="2" type="ORF">A3841_17510</name>
</gene>
<dbReference type="Proteomes" id="UP000186551">
    <property type="component" value="Unassembled WGS sequence"/>
</dbReference>
<reference evidence="2 3" key="1">
    <citation type="submission" date="2016-03" db="EMBL/GenBank/DDBJ databases">
        <title>Genome sequence of Pontibacter sp. nov., of the family cytophagaceae, isolated from marine sediment of the Yellow Sea, China.</title>
        <authorList>
            <person name="Zhang G."/>
            <person name="Zhang R."/>
        </authorList>
    </citation>
    <scope>NUCLEOTIDE SEQUENCE [LARGE SCALE GENOMIC DNA]</scope>
    <source>
        <strain evidence="2 3">S10-8</strain>
    </source>
</reference>
<evidence type="ECO:0000313" key="2">
    <source>
        <dbReference type="EMBL" id="OKL40141.1"/>
    </source>
</evidence>
<sequence length="122" mass="13790">MRIETHTINDTDTKIAEVISADTIINGIEDGLDLLGNIYYQDFDRIIIHEKNITPDFFDLKNGIAGEILQKFSNYRVRLAVVGDFSTYTSKSVHDFIFESNKGKQINFVASQSEAVRVLSTN</sequence>
<protein>
    <submittedName>
        <fullName evidence="2">Alpha/beta hydrolase</fullName>
    </submittedName>
</protein>
<proteinExistence type="predicted"/>
<keyword evidence="2" id="KW-0378">Hydrolase</keyword>
<dbReference type="RefSeq" id="WP_073852246.1">
    <property type="nucleotide sequence ID" value="NZ_LVWA01000005.1"/>
</dbReference>
<dbReference type="OrthoDB" id="8595425at2"/>
<organism evidence="2 3">
    <name type="scientific">Pontibacter flavimaris</name>
    <dbReference type="NCBI Taxonomy" id="1797110"/>
    <lineage>
        <taxon>Bacteria</taxon>
        <taxon>Pseudomonadati</taxon>
        <taxon>Bacteroidota</taxon>
        <taxon>Cytophagia</taxon>
        <taxon>Cytophagales</taxon>
        <taxon>Hymenobacteraceae</taxon>
        <taxon>Pontibacter</taxon>
    </lineage>
</organism>